<dbReference type="InterPro" id="IPR036737">
    <property type="entry name" value="OmpA-like_sf"/>
</dbReference>
<evidence type="ECO:0000256" key="1">
    <source>
        <dbReference type="ARBA" id="ARBA00004442"/>
    </source>
</evidence>
<dbReference type="InterPro" id="IPR050330">
    <property type="entry name" value="Bact_OuterMem_StrucFunc"/>
</dbReference>
<dbReference type="Gene3D" id="4.10.1080.10">
    <property type="entry name" value="TSP type-3 repeat"/>
    <property type="match status" value="1"/>
</dbReference>
<dbReference type="Pfam" id="PF02412">
    <property type="entry name" value="TSP_3"/>
    <property type="match status" value="4"/>
</dbReference>
<keyword evidence="4" id="KW-0998">Cell outer membrane</keyword>
<evidence type="ECO:0000256" key="5">
    <source>
        <dbReference type="PROSITE-ProRule" id="PRU00473"/>
    </source>
</evidence>
<evidence type="ECO:0000256" key="3">
    <source>
        <dbReference type="ARBA" id="ARBA00023136"/>
    </source>
</evidence>
<sequence>MKKILAMFLAVSCLAQSVFAQDDEIRPAAIGISFILNDYTTPQRIRNTSLSKVFRDKQWGKLTDMSPGAAISYFKGLHKYIDFAGTLAGSFTKDALNPDKGNRSDGFLLEVDAAANFKMVSEKYWTQPYIITGVGASMYKGSYFGAFLSPGLGWKVNFFDETHLFITSQYRIPVTKETSNYHFFNQIGFAQRVGEKKAPKVIAPPPPPADTDKDGIIDSLDKCPTVPGLAKYDGCPIPDTDKDGINDEEDKCPTVPGLAKYNGCPIPDTDKDGINDEEDKCPTVPGLARYAGCPIPDTDKDGINDEEDKCPTVPGVRENLGCPVIKEEVVKKINYAAQNIYFATGKYTLLAKSNKGLNDVAEILKAEPELKLAIDGHTDNTGKADKNQILSDNRANAVKQYLISKGVSEAQLTAAGHGQDQPVADNKTAAGRQKNRRVELKLSYY</sequence>
<evidence type="ECO:0000256" key="4">
    <source>
        <dbReference type="ARBA" id="ARBA00023237"/>
    </source>
</evidence>
<dbReference type="CDD" id="cd07185">
    <property type="entry name" value="OmpA_C-like"/>
    <property type="match status" value="1"/>
</dbReference>
<keyword evidence="3 5" id="KW-0472">Membrane</keyword>
<gene>
    <name evidence="9" type="ORF">ACFS6H_10265</name>
</gene>
<evidence type="ECO:0000259" key="8">
    <source>
        <dbReference type="PROSITE" id="PS51123"/>
    </source>
</evidence>
<dbReference type="PROSITE" id="PS51123">
    <property type="entry name" value="OMPA_2"/>
    <property type="match status" value="1"/>
</dbReference>
<dbReference type="Gene3D" id="3.30.1330.60">
    <property type="entry name" value="OmpA-like domain"/>
    <property type="match status" value="1"/>
</dbReference>
<feature type="signal peptide" evidence="7">
    <location>
        <begin position="1"/>
        <end position="20"/>
    </location>
</feature>
<dbReference type="PRINTS" id="PR01021">
    <property type="entry name" value="OMPADOMAIN"/>
</dbReference>
<dbReference type="RefSeq" id="WP_386097980.1">
    <property type="nucleotide sequence ID" value="NZ_JBHUOZ010000003.1"/>
</dbReference>
<protein>
    <submittedName>
        <fullName evidence="9">OmpA family protein</fullName>
    </submittedName>
</protein>
<dbReference type="SUPFAM" id="SSF103088">
    <property type="entry name" value="OmpA-like"/>
    <property type="match status" value="1"/>
</dbReference>
<accession>A0ABW6A4T3</accession>
<organism evidence="9 10">
    <name type="scientific">Terrimonas rubra</name>
    <dbReference type="NCBI Taxonomy" id="1035890"/>
    <lineage>
        <taxon>Bacteria</taxon>
        <taxon>Pseudomonadati</taxon>
        <taxon>Bacteroidota</taxon>
        <taxon>Chitinophagia</taxon>
        <taxon>Chitinophagales</taxon>
        <taxon>Chitinophagaceae</taxon>
        <taxon>Terrimonas</taxon>
    </lineage>
</organism>
<dbReference type="InterPro" id="IPR006664">
    <property type="entry name" value="OMP_bac"/>
</dbReference>
<comment type="subcellular location">
    <subcellularLocation>
        <location evidence="1">Cell outer membrane</location>
    </subcellularLocation>
</comment>
<keyword evidence="2 7" id="KW-0732">Signal</keyword>
<dbReference type="EMBL" id="JBHUOZ010000003">
    <property type="protein sequence ID" value="MFD2920094.1"/>
    <property type="molecule type" value="Genomic_DNA"/>
</dbReference>
<dbReference type="PANTHER" id="PTHR30329:SF21">
    <property type="entry name" value="LIPOPROTEIN YIAD-RELATED"/>
    <property type="match status" value="1"/>
</dbReference>
<dbReference type="InterPro" id="IPR003367">
    <property type="entry name" value="Thrombospondin_3-like_rpt"/>
</dbReference>
<dbReference type="PANTHER" id="PTHR30329">
    <property type="entry name" value="STATOR ELEMENT OF FLAGELLAR MOTOR COMPLEX"/>
    <property type="match status" value="1"/>
</dbReference>
<feature type="chain" id="PRO_5045144238" evidence="7">
    <location>
        <begin position="21"/>
        <end position="445"/>
    </location>
</feature>
<name>A0ABW6A4T3_9BACT</name>
<proteinExistence type="predicted"/>
<feature type="domain" description="OmpA-like" evidence="8">
    <location>
        <begin position="329"/>
        <end position="445"/>
    </location>
</feature>
<evidence type="ECO:0000256" key="7">
    <source>
        <dbReference type="SAM" id="SignalP"/>
    </source>
</evidence>
<dbReference type="SUPFAM" id="SSF103647">
    <property type="entry name" value="TSP type-3 repeat"/>
    <property type="match status" value="1"/>
</dbReference>
<dbReference type="Pfam" id="PF00691">
    <property type="entry name" value="OmpA"/>
    <property type="match status" value="1"/>
</dbReference>
<keyword evidence="10" id="KW-1185">Reference proteome</keyword>
<reference evidence="10" key="1">
    <citation type="journal article" date="2019" name="Int. J. Syst. Evol. Microbiol.">
        <title>The Global Catalogue of Microorganisms (GCM) 10K type strain sequencing project: providing services to taxonomists for standard genome sequencing and annotation.</title>
        <authorList>
            <consortium name="The Broad Institute Genomics Platform"/>
            <consortium name="The Broad Institute Genome Sequencing Center for Infectious Disease"/>
            <person name="Wu L."/>
            <person name="Ma J."/>
        </authorList>
    </citation>
    <scope>NUCLEOTIDE SEQUENCE [LARGE SCALE GENOMIC DNA]</scope>
    <source>
        <strain evidence="10">KCTC 23299</strain>
    </source>
</reference>
<dbReference type="InterPro" id="IPR028974">
    <property type="entry name" value="TSP_type-3_rpt"/>
</dbReference>
<evidence type="ECO:0000256" key="6">
    <source>
        <dbReference type="SAM" id="MobiDB-lite"/>
    </source>
</evidence>
<feature type="region of interest" description="Disordered" evidence="6">
    <location>
        <begin position="414"/>
        <end position="435"/>
    </location>
</feature>
<dbReference type="Proteomes" id="UP001597511">
    <property type="component" value="Unassembled WGS sequence"/>
</dbReference>
<dbReference type="InterPro" id="IPR006665">
    <property type="entry name" value="OmpA-like"/>
</dbReference>
<evidence type="ECO:0000313" key="9">
    <source>
        <dbReference type="EMBL" id="MFD2920094.1"/>
    </source>
</evidence>
<comment type="caution">
    <text evidence="9">The sequence shown here is derived from an EMBL/GenBank/DDBJ whole genome shotgun (WGS) entry which is preliminary data.</text>
</comment>
<evidence type="ECO:0000313" key="10">
    <source>
        <dbReference type="Proteomes" id="UP001597511"/>
    </source>
</evidence>
<evidence type="ECO:0000256" key="2">
    <source>
        <dbReference type="ARBA" id="ARBA00022729"/>
    </source>
</evidence>